<dbReference type="Proteomes" id="UP001597062">
    <property type="component" value="Unassembled WGS sequence"/>
</dbReference>
<dbReference type="GO" id="GO:0016746">
    <property type="term" value="F:acyltransferase activity"/>
    <property type="evidence" value="ECO:0007669"/>
    <property type="project" value="UniProtKB-KW"/>
</dbReference>
<feature type="domain" description="Phospholipid/glycerol acyltransferase" evidence="4">
    <location>
        <begin position="29"/>
        <end position="141"/>
    </location>
</feature>
<evidence type="ECO:0000256" key="1">
    <source>
        <dbReference type="ARBA" id="ARBA00005189"/>
    </source>
</evidence>
<comment type="caution">
    <text evidence="5">The sequence shown here is derived from an EMBL/GenBank/DDBJ whole genome shotgun (WGS) entry which is preliminary data.</text>
</comment>
<sequence>MKLLSKFIFKTILGWKLVGSFPKNEKKYVLIGAPHTSWKDFMIGVLVRFATGEKLNFVGKKSLFKPPFGFIFKWLGGSPVNRQKSTNLVDAIINVFNENDEFRLAISPEGTRQYVEKWKTGFYYIAKGANVPIVMFSFDFGNKQVELSEPYYLTDDMQADFNHFYQFYKDIKGAKPSLFNNKNLL</sequence>
<dbReference type="EMBL" id="JBHTJR010000014">
    <property type="protein sequence ID" value="MFD0991918.1"/>
    <property type="molecule type" value="Genomic_DNA"/>
</dbReference>
<dbReference type="PANTHER" id="PTHR10434:SF9">
    <property type="entry name" value="PHOSPHOLIPID_GLYCEROL ACYLTRANSFERASE DOMAIN-CONTAINING PROTEIN"/>
    <property type="match status" value="1"/>
</dbReference>
<comment type="pathway">
    <text evidence="1">Lipid metabolism.</text>
</comment>
<dbReference type="SUPFAM" id="SSF69593">
    <property type="entry name" value="Glycerol-3-phosphate (1)-acyltransferase"/>
    <property type="match status" value="1"/>
</dbReference>
<evidence type="ECO:0000313" key="5">
    <source>
        <dbReference type="EMBL" id="MFD0991918.1"/>
    </source>
</evidence>
<accession>A0ABW3JN29</accession>
<dbReference type="PANTHER" id="PTHR10434">
    <property type="entry name" value="1-ACYL-SN-GLYCEROL-3-PHOSPHATE ACYLTRANSFERASE"/>
    <property type="match status" value="1"/>
</dbReference>
<dbReference type="SMART" id="SM00563">
    <property type="entry name" value="PlsC"/>
    <property type="match status" value="1"/>
</dbReference>
<dbReference type="InterPro" id="IPR002123">
    <property type="entry name" value="Plipid/glycerol_acylTrfase"/>
</dbReference>
<evidence type="ECO:0000259" key="4">
    <source>
        <dbReference type="SMART" id="SM00563"/>
    </source>
</evidence>
<keyword evidence="6" id="KW-1185">Reference proteome</keyword>
<reference evidence="6" key="1">
    <citation type="journal article" date="2019" name="Int. J. Syst. Evol. Microbiol.">
        <title>The Global Catalogue of Microorganisms (GCM) 10K type strain sequencing project: providing services to taxonomists for standard genome sequencing and annotation.</title>
        <authorList>
            <consortium name="The Broad Institute Genomics Platform"/>
            <consortium name="The Broad Institute Genome Sequencing Center for Infectious Disease"/>
            <person name="Wu L."/>
            <person name="Ma J."/>
        </authorList>
    </citation>
    <scope>NUCLEOTIDE SEQUENCE [LARGE SCALE GENOMIC DNA]</scope>
    <source>
        <strain evidence="6">CCUG 60527</strain>
    </source>
</reference>
<protein>
    <submittedName>
        <fullName evidence="5">1-acyl-sn-glycerol-3-phosphate acyltransferase</fullName>
    </submittedName>
</protein>
<gene>
    <name evidence="5" type="ORF">ACFQ1U_01755</name>
</gene>
<name>A0ABW3JN29_9FLAO</name>
<dbReference type="RefSeq" id="WP_386104678.1">
    <property type="nucleotide sequence ID" value="NZ_JBHTJR010000014.1"/>
</dbReference>
<organism evidence="5 6">
    <name type="scientific">Tenacibaculum geojense</name>
    <dbReference type="NCBI Taxonomy" id="915352"/>
    <lineage>
        <taxon>Bacteria</taxon>
        <taxon>Pseudomonadati</taxon>
        <taxon>Bacteroidota</taxon>
        <taxon>Flavobacteriia</taxon>
        <taxon>Flavobacteriales</taxon>
        <taxon>Flavobacteriaceae</taxon>
        <taxon>Tenacibaculum</taxon>
    </lineage>
</organism>
<evidence type="ECO:0000313" key="6">
    <source>
        <dbReference type="Proteomes" id="UP001597062"/>
    </source>
</evidence>
<evidence type="ECO:0000256" key="3">
    <source>
        <dbReference type="ARBA" id="ARBA00023315"/>
    </source>
</evidence>
<evidence type="ECO:0000256" key="2">
    <source>
        <dbReference type="ARBA" id="ARBA00022679"/>
    </source>
</evidence>
<keyword evidence="2" id="KW-0808">Transferase</keyword>
<dbReference type="Pfam" id="PF01553">
    <property type="entry name" value="Acyltransferase"/>
    <property type="match status" value="1"/>
</dbReference>
<proteinExistence type="predicted"/>
<keyword evidence="3 5" id="KW-0012">Acyltransferase</keyword>